<protein>
    <submittedName>
        <fullName evidence="2">Uncharacterized protein</fullName>
    </submittedName>
</protein>
<organism evidence="2 3">
    <name type="scientific">Aegilops tauschii subsp. strangulata</name>
    <name type="common">Goatgrass</name>
    <dbReference type="NCBI Taxonomy" id="200361"/>
    <lineage>
        <taxon>Eukaryota</taxon>
        <taxon>Viridiplantae</taxon>
        <taxon>Streptophyta</taxon>
        <taxon>Embryophyta</taxon>
        <taxon>Tracheophyta</taxon>
        <taxon>Spermatophyta</taxon>
        <taxon>Magnoliopsida</taxon>
        <taxon>Liliopsida</taxon>
        <taxon>Poales</taxon>
        <taxon>Poaceae</taxon>
        <taxon>BOP clade</taxon>
        <taxon>Pooideae</taxon>
        <taxon>Triticodae</taxon>
        <taxon>Triticeae</taxon>
        <taxon>Triticinae</taxon>
        <taxon>Aegilops</taxon>
    </lineage>
</organism>
<evidence type="ECO:0000313" key="3">
    <source>
        <dbReference type="Proteomes" id="UP000015105"/>
    </source>
</evidence>
<reference evidence="3" key="1">
    <citation type="journal article" date="2014" name="Science">
        <title>Ancient hybridizations among the ancestral genomes of bread wheat.</title>
        <authorList>
            <consortium name="International Wheat Genome Sequencing Consortium,"/>
            <person name="Marcussen T."/>
            <person name="Sandve S.R."/>
            <person name="Heier L."/>
            <person name="Spannagl M."/>
            <person name="Pfeifer M."/>
            <person name="Jakobsen K.S."/>
            <person name="Wulff B.B."/>
            <person name="Steuernagel B."/>
            <person name="Mayer K.F."/>
            <person name="Olsen O.A."/>
        </authorList>
    </citation>
    <scope>NUCLEOTIDE SEQUENCE [LARGE SCALE GENOMIC DNA]</scope>
    <source>
        <strain evidence="3">cv. AL8/78</strain>
    </source>
</reference>
<keyword evidence="3" id="KW-1185">Reference proteome</keyword>
<keyword evidence="1" id="KW-0472">Membrane</keyword>
<feature type="transmembrane region" description="Helical" evidence="1">
    <location>
        <begin position="20"/>
        <end position="37"/>
    </location>
</feature>
<dbReference type="AlphaFoldDB" id="A0A453DNI4"/>
<dbReference type="Gramene" id="AET3Gv20011000.1">
    <property type="protein sequence ID" value="AET3Gv20011000.1"/>
    <property type="gene ID" value="AET3Gv20011000"/>
</dbReference>
<reference evidence="2" key="3">
    <citation type="journal article" date="2017" name="Nature">
        <title>Genome sequence of the progenitor of the wheat D genome Aegilops tauschii.</title>
        <authorList>
            <person name="Luo M.C."/>
            <person name="Gu Y.Q."/>
            <person name="Puiu D."/>
            <person name="Wang H."/>
            <person name="Twardziok S.O."/>
            <person name="Deal K.R."/>
            <person name="Huo N."/>
            <person name="Zhu T."/>
            <person name="Wang L."/>
            <person name="Wang Y."/>
            <person name="McGuire P.E."/>
            <person name="Liu S."/>
            <person name="Long H."/>
            <person name="Ramasamy R.K."/>
            <person name="Rodriguez J.C."/>
            <person name="Van S.L."/>
            <person name="Yuan L."/>
            <person name="Wang Z."/>
            <person name="Xia Z."/>
            <person name="Xiao L."/>
            <person name="Anderson O.D."/>
            <person name="Ouyang S."/>
            <person name="Liang Y."/>
            <person name="Zimin A.V."/>
            <person name="Pertea G."/>
            <person name="Qi P."/>
            <person name="Bennetzen J.L."/>
            <person name="Dai X."/>
            <person name="Dawson M.W."/>
            <person name="Muller H.G."/>
            <person name="Kugler K."/>
            <person name="Rivarola-Duarte L."/>
            <person name="Spannagl M."/>
            <person name="Mayer K.F.X."/>
            <person name="Lu F.H."/>
            <person name="Bevan M.W."/>
            <person name="Leroy P."/>
            <person name="Li P."/>
            <person name="You F.M."/>
            <person name="Sun Q."/>
            <person name="Liu Z."/>
            <person name="Lyons E."/>
            <person name="Wicker T."/>
            <person name="Salzberg S.L."/>
            <person name="Devos K.M."/>
            <person name="Dvorak J."/>
        </authorList>
    </citation>
    <scope>NUCLEOTIDE SEQUENCE [LARGE SCALE GENOMIC DNA]</scope>
    <source>
        <strain evidence="2">cv. AL8/78</strain>
    </source>
</reference>
<sequence length="155" mass="16201">PSLAPHIHLSSYKAGSATMAAGGASLLAAVVVFSMLITSSLGAPRPLCSECETQCPTSCQAEAETFCSGYCRRGGGLREGCRRSVFEDCTVKGTCCSSNGTCTCDCNTVAERSCISISDGTLQCEPCKRSISDQCGSTCRNDCNNNCKKKGCRHA</sequence>
<evidence type="ECO:0000256" key="1">
    <source>
        <dbReference type="SAM" id="Phobius"/>
    </source>
</evidence>
<name>A0A453DNI4_AEGTS</name>
<reference evidence="3" key="2">
    <citation type="journal article" date="2017" name="Nat. Plants">
        <title>The Aegilops tauschii genome reveals multiple impacts of transposons.</title>
        <authorList>
            <person name="Zhao G."/>
            <person name="Zou C."/>
            <person name="Li K."/>
            <person name="Wang K."/>
            <person name="Li T."/>
            <person name="Gao L."/>
            <person name="Zhang X."/>
            <person name="Wang H."/>
            <person name="Yang Z."/>
            <person name="Liu X."/>
            <person name="Jiang W."/>
            <person name="Mao L."/>
            <person name="Kong X."/>
            <person name="Jiao Y."/>
            <person name="Jia J."/>
        </authorList>
    </citation>
    <scope>NUCLEOTIDE SEQUENCE [LARGE SCALE GENOMIC DNA]</scope>
    <source>
        <strain evidence="3">cv. AL8/78</strain>
    </source>
</reference>
<dbReference type="Proteomes" id="UP000015105">
    <property type="component" value="Chromosome 3D"/>
</dbReference>
<keyword evidence="1" id="KW-1133">Transmembrane helix</keyword>
<dbReference type="EnsemblPlants" id="AET3Gv20011000.1">
    <property type="protein sequence ID" value="AET3Gv20011000.1"/>
    <property type="gene ID" value="AET3Gv20011000"/>
</dbReference>
<evidence type="ECO:0000313" key="2">
    <source>
        <dbReference type="EnsemblPlants" id="AET3Gv20011000.1"/>
    </source>
</evidence>
<accession>A0A453DNI4</accession>
<keyword evidence="1" id="KW-0812">Transmembrane</keyword>
<proteinExistence type="predicted"/>
<reference evidence="2" key="5">
    <citation type="journal article" date="2021" name="G3 (Bethesda)">
        <title>Aegilops tauschii genome assembly Aet v5.0 features greater sequence contiguity and improved annotation.</title>
        <authorList>
            <person name="Wang L."/>
            <person name="Zhu T."/>
            <person name="Rodriguez J.C."/>
            <person name="Deal K.R."/>
            <person name="Dubcovsky J."/>
            <person name="McGuire P.E."/>
            <person name="Lux T."/>
            <person name="Spannagl M."/>
            <person name="Mayer K.F.X."/>
            <person name="Baldrich P."/>
            <person name="Meyers B.C."/>
            <person name="Huo N."/>
            <person name="Gu Y.Q."/>
            <person name="Zhou H."/>
            <person name="Devos K.M."/>
            <person name="Bennetzen J.L."/>
            <person name="Unver T."/>
            <person name="Budak H."/>
            <person name="Gulick P.J."/>
            <person name="Galiba G."/>
            <person name="Kalapos B."/>
            <person name="Nelson D.R."/>
            <person name="Li P."/>
            <person name="You F.M."/>
            <person name="Luo M.C."/>
            <person name="Dvorak J."/>
        </authorList>
    </citation>
    <scope>NUCLEOTIDE SEQUENCE [LARGE SCALE GENOMIC DNA]</scope>
    <source>
        <strain evidence="2">cv. AL8/78</strain>
    </source>
</reference>
<reference evidence="2" key="4">
    <citation type="submission" date="2019-03" db="UniProtKB">
        <authorList>
            <consortium name="EnsemblPlants"/>
        </authorList>
    </citation>
    <scope>IDENTIFICATION</scope>
</reference>